<name>A0A853BKD1_9ACTN</name>
<evidence type="ECO:0000313" key="1">
    <source>
        <dbReference type="EMBL" id="NYI94986.1"/>
    </source>
</evidence>
<dbReference type="AlphaFoldDB" id="A0A853BKD1"/>
<proteinExistence type="predicted"/>
<gene>
    <name evidence="1" type="ORF">HNR12_001263</name>
</gene>
<accession>A0A853BKD1</accession>
<evidence type="ECO:0000313" key="2">
    <source>
        <dbReference type="Proteomes" id="UP000575985"/>
    </source>
</evidence>
<comment type="caution">
    <text evidence="1">The sequence shown here is derived from an EMBL/GenBank/DDBJ whole genome shotgun (WGS) entry which is preliminary data.</text>
</comment>
<reference evidence="1 2" key="1">
    <citation type="submission" date="2020-07" db="EMBL/GenBank/DDBJ databases">
        <title>Sequencing the genomes of 1000 actinobacteria strains.</title>
        <authorList>
            <person name="Klenk H.-P."/>
        </authorList>
    </citation>
    <scope>NUCLEOTIDE SEQUENCE [LARGE SCALE GENOMIC DNA]</scope>
    <source>
        <strain evidence="1 2">DSM 45927</strain>
    </source>
</reference>
<keyword evidence="2" id="KW-1185">Reference proteome</keyword>
<dbReference type="EMBL" id="JACCFO010000001">
    <property type="protein sequence ID" value="NYI94986.1"/>
    <property type="molecule type" value="Genomic_DNA"/>
</dbReference>
<sequence>MSPPADQGGLPQAAAAVLRGADMVGVRAREREFGRYALDLGKSAGGSPRAMSAGS</sequence>
<dbReference type="Proteomes" id="UP000575985">
    <property type="component" value="Unassembled WGS sequence"/>
</dbReference>
<protein>
    <submittedName>
        <fullName evidence="1">Uncharacterized protein</fullName>
    </submittedName>
</protein>
<organism evidence="1 2">
    <name type="scientific">Streptomonospora nanhaiensis</name>
    <dbReference type="NCBI Taxonomy" id="1323731"/>
    <lineage>
        <taxon>Bacteria</taxon>
        <taxon>Bacillati</taxon>
        <taxon>Actinomycetota</taxon>
        <taxon>Actinomycetes</taxon>
        <taxon>Streptosporangiales</taxon>
        <taxon>Nocardiopsidaceae</taxon>
        <taxon>Streptomonospora</taxon>
    </lineage>
</organism>